<feature type="domain" description="SH3" evidence="4">
    <location>
        <begin position="76"/>
        <end position="138"/>
    </location>
</feature>
<dbReference type="GO" id="GO:0006897">
    <property type="term" value="P:endocytosis"/>
    <property type="evidence" value="ECO:0007669"/>
    <property type="project" value="TreeGrafter"/>
</dbReference>
<sequence>MATLPRTSKLSNASPIHPPSVVASSLFDNPVPVPARPHSEFDSGINTSAAWTEHRQLHTGTGSLSDDEPDTDDEQQHGRPARALYVFEGKTEFRELSVDAGDEIEVLKEELADGWSLVKSADGEMGLLPRSYYTFTSDFIAAPEHASTQQHGRDASTSTITPAAPIVPQTTGEWRNAFPSFRHNLLGGKSLNRFSSFVTSGAEEWVLKGSAPTGDDGPHAGHAKEESAYTYDEDNRLSRLGMGEADRHFVDAGPAWKTKLPPFRVLVHSPSKRTSTLSGAYTVYSVTSLFHASSSIPEEGADPESEADYTPPNSPARITVHRRFSHFVVLHTALTRRLPGIALPPLPEKQYAGRFSTDFVEARRGDLERYIGRIVRHPVARYAEVVTFFLGCESDKEWSRQLPLHLSLPPAGPSFYAHVFHPAFNVDAEDATDAVARFETHTHAIGRGVQGLREIFGRVREARVEMSKAERLLSYSLLSLITSKPLASAPLTGIDEDDEDNGSTGKPTVGLLNEDGAWCWREGCEDCLVLTKALQKTSEGLQNVADLYDDHARRTQLATHEALKNVAHPSSMYESVIDTHKSTLSRYTEATRDGRADEEMAARCETVLNTTMAEMETYHTQKSEDFRAIATEHLDGEISFYEQVLTRLRAARNAFDTVPSPSPRQPSIYERELADPRLGAEPLPQPCPHVFDSAPMRPVSAAIQEGVGMLLGSAGREGRGSVFGKFW</sequence>
<dbReference type="Proteomes" id="UP000053263">
    <property type="component" value="Unassembled WGS sequence"/>
</dbReference>
<proteinExistence type="predicted"/>
<dbReference type="GO" id="GO:0031410">
    <property type="term" value="C:cytoplasmic vesicle"/>
    <property type="evidence" value="ECO:0007669"/>
    <property type="project" value="TreeGrafter"/>
</dbReference>
<dbReference type="InterPro" id="IPR036028">
    <property type="entry name" value="SH3-like_dom_sf"/>
</dbReference>
<evidence type="ECO:0000313" key="6">
    <source>
        <dbReference type="EMBL" id="KII84264.1"/>
    </source>
</evidence>
<dbReference type="Gene3D" id="3.30.1520.10">
    <property type="entry name" value="Phox-like domain"/>
    <property type="match status" value="1"/>
</dbReference>
<name>A0A0C9T4P7_PLICR</name>
<dbReference type="SUPFAM" id="SSF50044">
    <property type="entry name" value="SH3-domain"/>
    <property type="match status" value="1"/>
</dbReference>
<dbReference type="GO" id="GO:0005886">
    <property type="term" value="C:plasma membrane"/>
    <property type="evidence" value="ECO:0007669"/>
    <property type="project" value="TreeGrafter"/>
</dbReference>
<dbReference type="EMBL" id="KN832571">
    <property type="protein sequence ID" value="KII84264.1"/>
    <property type="molecule type" value="Genomic_DNA"/>
</dbReference>
<evidence type="ECO:0000259" key="5">
    <source>
        <dbReference type="PROSITE" id="PS50195"/>
    </source>
</evidence>
<dbReference type="PROSITE" id="PS50195">
    <property type="entry name" value="PX"/>
    <property type="match status" value="1"/>
</dbReference>
<evidence type="ECO:0000256" key="1">
    <source>
        <dbReference type="ARBA" id="ARBA00022443"/>
    </source>
</evidence>
<feature type="compositionally biased region" description="Polar residues" evidence="3">
    <location>
        <begin position="1"/>
        <end position="14"/>
    </location>
</feature>
<keyword evidence="1 2" id="KW-0728">SH3 domain</keyword>
<evidence type="ECO:0000256" key="3">
    <source>
        <dbReference type="SAM" id="MobiDB-lite"/>
    </source>
</evidence>
<gene>
    <name evidence="6" type="ORF">PLICRDRAFT_46118</name>
</gene>
<dbReference type="Gene3D" id="1.20.1270.60">
    <property type="entry name" value="Arfaptin homology (AH) domain/BAR domain"/>
    <property type="match status" value="1"/>
</dbReference>
<feature type="region of interest" description="Disordered" evidence="3">
    <location>
        <begin position="1"/>
        <end position="80"/>
    </location>
</feature>
<dbReference type="InterPro" id="IPR019497">
    <property type="entry name" value="Sorting_nexin_WASP-bd-dom"/>
</dbReference>
<dbReference type="Pfam" id="PF00018">
    <property type="entry name" value="SH3_1"/>
    <property type="match status" value="1"/>
</dbReference>
<dbReference type="HOGENOM" id="CLU_020758_0_0_1"/>
<dbReference type="InterPro" id="IPR027267">
    <property type="entry name" value="AH/BAR_dom_sf"/>
</dbReference>
<dbReference type="PANTHER" id="PTHR45827:SF1">
    <property type="entry name" value="SORTING NEXIN"/>
    <property type="match status" value="1"/>
</dbReference>
<evidence type="ECO:0008006" key="8">
    <source>
        <dbReference type="Google" id="ProtNLM"/>
    </source>
</evidence>
<dbReference type="InterPro" id="IPR001452">
    <property type="entry name" value="SH3_domain"/>
</dbReference>
<feature type="region of interest" description="Disordered" evidence="3">
    <location>
        <begin position="295"/>
        <end position="314"/>
    </location>
</feature>
<reference evidence="6 7" key="1">
    <citation type="submission" date="2014-06" db="EMBL/GenBank/DDBJ databases">
        <title>Evolutionary Origins and Diversification of the Mycorrhizal Mutualists.</title>
        <authorList>
            <consortium name="DOE Joint Genome Institute"/>
            <consortium name="Mycorrhizal Genomics Consortium"/>
            <person name="Kohler A."/>
            <person name="Kuo A."/>
            <person name="Nagy L.G."/>
            <person name="Floudas D."/>
            <person name="Copeland A."/>
            <person name="Barry K.W."/>
            <person name="Cichocki N."/>
            <person name="Veneault-Fourrey C."/>
            <person name="LaButti K."/>
            <person name="Lindquist E.A."/>
            <person name="Lipzen A."/>
            <person name="Lundell T."/>
            <person name="Morin E."/>
            <person name="Murat C."/>
            <person name="Riley R."/>
            <person name="Ohm R."/>
            <person name="Sun H."/>
            <person name="Tunlid A."/>
            <person name="Henrissat B."/>
            <person name="Grigoriev I.V."/>
            <person name="Hibbett D.S."/>
            <person name="Martin F."/>
        </authorList>
    </citation>
    <scope>NUCLEOTIDE SEQUENCE [LARGE SCALE GENOMIC DNA]</scope>
    <source>
        <strain evidence="6 7">FD-325 SS-3</strain>
    </source>
</reference>
<dbReference type="Gene3D" id="2.30.30.40">
    <property type="entry name" value="SH3 Domains"/>
    <property type="match status" value="1"/>
</dbReference>
<evidence type="ECO:0000313" key="7">
    <source>
        <dbReference type="Proteomes" id="UP000053263"/>
    </source>
</evidence>
<dbReference type="InterPro" id="IPR001683">
    <property type="entry name" value="PX_dom"/>
</dbReference>
<dbReference type="Pfam" id="PF10456">
    <property type="entry name" value="BAR_3_WASP_bdg"/>
    <property type="match status" value="1"/>
</dbReference>
<protein>
    <recommendedName>
        <fullName evidence="8">PX-domain-containing protein</fullName>
    </recommendedName>
</protein>
<dbReference type="GO" id="GO:0016197">
    <property type="term" value="P:endosomal transport"/>
    <property type="evidence" value="ECO:0007669"/>
    <property type="project" value="TreeGrafter"/>
</dbReference>
<dbReference type="SUPFAM" id="SSF64268">
    <property type="entry name" value="PX domain"/>
    <property type="match status" value="1"/>
</dbReference>
<dbReference type="PROSITE" id="PS50002">
    <property type="entry name" value="SH3"/>
    <property type="match status" value="1"/>
</dbReference>
<dbReference type="PANTHER" id="PTHR45827">
    <property type="entry name" value="SORTING NEXIN"/>
    <property type="match status" value="1"/>
</dbReference>
<evidence type="ECO:0000256" key="2">
    <source>
        <dbReference type="PROSITE-ProRule" id="PRU00192"/>
    </source>
</evidence>
<dbReference type="SMART" id="SM00312">
    <property type="entry name" value="PX"/>
    <property type="match status" value="1"/>
</dbReference>
<feature type="region of interest" description="Disordered" evidence="3">
    <location>
        <begin position="210"/>
        <end position="229"/>
    </location>
</feature>
<evidence type="ECO:0000259" key="4">
    <source>
        <dbReference type="PROSITE" id="PS50002"/>
    </source>
</evidence>
<dbReference type="Pfam" id="PF00787">
    <property type="entry name" value="PX"/>
    <property type="match status" value="1"/>
</dbReference>
<organism evidence="6 7">
    <name type="scientific">Plicaturopsis crispa FD-325 SS-3</name>
    <dbReference type="NCBI Taxonomy" id="944288"/>
    <lineage>
        <taxon>Eukaryota</taxon>
        <taxon>Fungi</taxon>
        <taxon>Dikarya</taxon>
        <taxon>Basidiomycota</taxon>
        <taxon>Agaricomycotina</taxon>
        <taxon>Agaricomycetes</taxon>
        <taxon>Agaricomycetidae</taxon>
        <taxon>Amylocorticiales</taxon>
        <taxon>Amylocorticiaceae</taxon>
        <taxon>Plicatura</taxon>
        <taxon>Plicaturopsis crispa</taxon>
    </lineage>
</organism>
<dbReference type="GO" id="GO:0097320">
    <property type="term" value="P:plasma membrane tubulation"/>
    <property type="evidence" value="ECO:0007669"/>
    <property type="project" value="TreeGrafter"/>
</dbReference>
<accession>A0A0C9T4P7</accession>
<keyword evidence="7" id="KW-1185">Reference proteome</keyword>
<dbReference type="AlphaFoldDB" id="A0A0C9T4P7"/>
<dbReference type="GO" id="GO:0035091">
    <property type="term" value="F:phosphatidylinositol binding"/>
    <property type="evidence" value="ECO:0007669"/>
    <property type="project" value="InterPro"/>
</dbReference>
<dbReference type="InterPro" id="IPR036871">
    <property type="entry name" value="PX_dom_sf"/>
</dbReference>
<dbReference type="SMART" id="SM00326">
    <property type="entry name" value="SH3"/>
    <property type="match status" value="1"/>
</dbReference>
<feature type="domain" description="PX" evidence="5">
    <location>
        <begin position="262"/>
        <end position="396"/>
    </location>
</feature>
<dbReference type="OrthoDB" id="10254720at2759"/>
<feature type="compositionally biased region" description="Basic and acidic residues" evidence="3">
    <location>
        <begin position="216"/>
        <end position="229"/>
    </location>
</feature>